<dbReference type="GO" id="GO:0003723">
    <property type="term" value="F:RNA binding"/>
    <property type="evidence" value="ECO:0007669"/>
    <property type="project" value="InterPro"/>
</dbReference>
<dbReference type="Gene3D" id="2.30.130.10">
    <property type="entry name" value="PUA domain"/>
    <property type="match status" value="1"/>
</dbReference>
<proteinExistence type="inferred from homology"/>
<dbReference type="NCBIfam" id="TIGR00431">
    <property type="entry name" value="TruB"/>
    <property type="match status" value="1"/>
</dbReference>
<sequence length="298" mass="31886">MKPPRQPIDGVLLLNKPVGITSNAALQKAKWLLNAKKAGHTGTLDPFADGLLPLCFGEATKFSAYLLEADKHYRAVLQLGVTTTTGDPEGEVLSTREVTVSRADISAVLPRFTGEIEQIPPMHSALKHQGRPLYEYARAGIEIDRPPRKVTIRALELIECDPPRVVLDVQCSAGTYIRTLAQDIGAVLGCGAHLTALTRTTAGGFTLGQAHTLTVLEALEASQRHALLLPADCLVAHLPAIQLDDADAAALCQGRSVPHLTELQGLTRIYTAAHVFIGLADADAGQLLPRRLIATQQA</sequence>
<dbReference type="Gene3D" id="3.30.2350.10">
    <property type="entry name" value="Pseudouridine synthase"/>
    <property type="match status" value="1"/>
</dbReference>
<dbReference type="Pfam" id="PF09157">
    <property type="entry name" value="TruB-C_2"/>
    <property type="match status" value="1"/>
</dbReference>
<comment type="caution">
    <text evidence="9">The sequence shown here is derived from an EMBL/GenBank/DDBJ whole genome shotgun (WGS) entry which is preliminary data.</text>
</comment>
<dbReference type="SUPFAM" id="SSF88697">
    <property type="entry name" value="PUA domain-like"/>
    <property type="match status" value="1"/>
</dbReference>
<name>A0A106BJ39_THIDE</name>
<dbReference type="Pfam" id="PF16198">
    <property type="entry name" value="TruB_C_2"/>
    <property type="match status" value="1"/>
</dbReference>
<dbReference type="SUPFAM" id="SSF55120">
    <property type="entry name" value="Pseudouridine synthase"/>
    <property type="match status" value="1"/>
</dbReference>
<dbReference type="GO" id="GO:0160148">
    <property type="term" value="F:tRNA pseudouridine(55) synthase activity"/>
    <property type="evidence" value="ECO:0007669"/>
    <property type="project" value="UniProtKB-EC"/>
</dbReference>
<evidence type="ECO:0000256" key="4">
    <source>
        <dbReference type="ARBA" id="ARBA00023235"/>
    </source>
</evidence>
<dbReference type="OrthoDB" id="9802309at2"/>
<dbReference type="CDD" id="cd02573">
    <property type="entry name" value="PseudoU_synth_EcTruB"/>
    <property type="match status" value="1"/>
</dbReference>
<dbReference type="GO" id="GO:0031119">
    <property type="term" value="P:tRNA pseudouridine synthesis"/>
    <property type="evidence" value="ECO:0007669"/>
    <property type="project" value="UniProtKB-UniRule"/>
</dbReference>
<dbReference type="InterPro" id="IPR015240">
    <property type="entry name" value="tRNA_sdUridine_synth_fam1_C"/>
</dbReference>
<dbReference type="InterPro" id="IPR015947">
    <property type="entry name" value="PUA-like_sf"/>
</dbReference>
<comment type="function">
    <text evidence="5">Responsible for synthesis of pseudouridine from uracil-55 in the psi GC loop of transfer RNAs.</text>
</comment>
<feature type="domain" description="tRNA pseudouridylate synthase B C-terminal" evidence="8">
    <location>
        <begin position="178"/>
        <end position="235"/>
    </location>
</feature>
<keyword evidence="10" id="KW-1185">Reference proteome</keyword>
<evidence type="ECO:0000259" key="6">
    <source>
        <dbReference type="Pfam" id="PF01509"/>
    </source>
</evidence>
<dbReference type="InterPro" id="IPR014780">
    <property type="entry name" value="tRNA_psdUridine_synth_TruB"/>
</dbReference>
<dbReference type="Pfam" id="PF01509">
    <property type="entry name" value="TruB_N"/>
    <property type="match status" value="1"/>
</dbReference>
<dbReference type="PANTHER" id="PTHR13767:SF2">
    <property type="entry name" value="PSEUDOURIDYLATE SYNTHASE TRUB1"/>
    <property type="match status" value="1"/>
</dbReference>
<dbReference type="InterPro" id="IPR020103">
    <property type="entry name" value="PsdUridine_synth_cat_dom_sf"/>
</dbReference>
<evidence type="ECO:0000256" key="1">
    <source>
        <dbReference type="ARBA" id="ARBA00000385"/>
    </source>
</evidence>
<evidence type="ECO:0000256" key="3">
    <source>
        <dbReference type="ARBA" id="ARBA00022694"/>
    </source>
</evidence>
<dbReference type="InterPro" id="IPR032819">
    <property type="entry name" value="TruB_C"/>
</dbReference>
<dbReference type="FunFam" id="3.30.2350.10:FF:000011">
    <property type="entry name" value="tRNA pseudouridine synthase B"/>
    <property type="match status" value="1"/>
</dbReference>
<evidence type="ECO:0000259" key="7">
    <source>
        <dbReference type="Pfam" id="PF09157"/>
    </source>
</evidence>
<dbReference type="AlphaFoldDB" id="A0A106BJ39"/>
<reference evidence="9 10" key="1">
    <citation type="journal article" date="2015" name="Appl. Environ. Microbiol.">
        <title>Aerobic and Anaerobic Thiosulfate Oxidation by a Cold-Adapted, Subglacial Chemoautotroph.</title>
        <authorList>
            <person name="Harrold Z.R."/>
            <person name="Skidmore M.L."/>
            <person name="Hamilton T.L."/>
            <person name="Desch L."/>
            <person name="Amada K."/>
            <person name="van Gelder W."/>
            <person name="Glover K."/>
            <person name="Roden E.E."/>
            <person name="Boyd E.S."/>
        </authorList>
    </citation>
    <scope>NUCLEOTIDE SEQUENCE [LARGE SCALE GENOMIC DNA]</scope>
    <source>
        <strain evidence="9 10">RG</strain>
    </source>
</reference>
<comment type="similarity">
    <text evidence="2 5">Belongs to the pseudouridine synthase TruB family. Type 1 subfamily.</text>
</comment>
<evidence type="ECO:0000256" key="5">
    <source>
        <dbReference type="HAMAP-Rule" id="MF_01080"/>
    </source>
</evidence>
<feature type="active site" description="Nucleophile" evidence="5">
    <location>
        <position position="45"/>
    </location>
</feature>
<dbReference type="CDD" id="cd21152">
    <property type="entry name" value="PUA_TruB_bacterial"/>
    <property type="match status" value="1"/>
</dbReference>
<dbReference type="GO" id="GO:1990481">
    <property type="term" value="P:mRNA pseudouridine synthesis"/>
    <property type="evidence" value="ECO:0007669"/>
    <property type="project" value="TreeGrafter"/>
</dbReference>
<keyword evidence="4 5" id="KW-0413">Isomerase</keyword>
<accession>A0A106BJ39</accession>
<feature type="domain" description="tRNA pseudouridine synthase II TruB subfamily 1 C-terminal" evidence="7">
    <location>
        <begin position="239"/>
        <end position="293"/>
    </location>
</feature>
<evidence type="ECO:0000256" key="2">
    <source>
        <dbReference type="ARBA" id="ARBA00005642"/>
    </source>
</evidence>
<evidence type="ECO:0000313" key="9">
    <source>
        <dbReference type="EMBL" id="KVW93297.1"/>
    </source>
</evidence>
<dbReference type="EC" id="5.4.99.25" evidence="5"/>
<dbReference type="HAMAP" id="MF_01080">
    <property type="entry name" value="TruB_bact"/>
    <property type="match status" value="1"/>
</dbReference>
<dbReference type="STRING" id="1123392.GCA_000376425_01456"/>
<dbReference type="EMBL" id="LDUG01000048">
    <property type="protein sequence ID" value="KVW93297.1"/>
    <property type="molecule type" value="Genomic_DNA"/>
</dbReference>
<dbReference type="InterPro" id="IPR036974">
    <property type="entry name" value="PUA_sf"/>
</dbReference>
<dbReference type="InterPro" id="IPR002501">
    <property type="entry name" value="PsdUridine_synth_N"/>
</dbReference>
<dbReference type="RefSeq" id="WP_059758144.1">
    <property type="nucleotide sequence ID" value="NZ_LDUG01000048.1"/>
</dbReference>
<protein>
    <recommendedName>
        <fullName evidence="5">tRNA pseudouridine synthase B</fullName>
        <ecNumber evidence="5">5.4.99.25</ecNumber>
    </recommendedName>
    <alternativeName>
        <fullName evidence="5">tRNA pseudouridine(55) synthase</fullName>
        <shortName evidence="5">Psi55 synthase</shortName>
    </alternativeName>
    <alternativeName>
        <fullName evidence="5">tRNA pseudouridylate synthase</fullName>
    </alternativeName>
    <alternativeName>
        <fullName evidence="5">tRNA-uridine isomerase</fullName>
    </alternativeName>
</protein>
<evidence type="ECO:0000259" key="8">
    <source>
        <dbReference type="Pfam" id="PF16198"/>
    </source>
</evidence>
<organism evidence="9 10">
    <name type="scientific">Thiobacillus denitrificans</name>
    <dbReference type="NCBI Taxonomy" id="36861"/>
    <lineage>
        <taxon>Bacteria</taxon>
        <taxon>Pseudomonadati</taxon>
        <taxon>Pseudomonadota</taxon>
        <taxon>Betaproteobacteria</taxon>
        <taxon>Nitrosomonadales</taxon>
        <taxon>Thiobacillaceae</taxon>
        <taxon>Thiobacillus</taxon>
    </lineage>
</organism>
<feature type="domain" description="Pseudouridine synthase II N-terminal" evidence="6">
    <location>
        <begin position="30"/>
        <end position="177"/>
    </location>
</feature>
<dbReference type="PANTHER" id="PTHR13767">
    <property type="entry name" value="TRNA-PSEUDOURIDINE SYNTHASE"/>
    <property type="match status" value="1"/>
</dbReference>
<gene>
    <name evidence="5" type="primary">truB</name>
    <name evidence="9" type="ORF">ABW22_14220</name>
</gene>
<comment type="catalytic activity">
    <reaction evidence="1 5">
        <text>uridine(55) in tRNA = pseudouridine(55) in tRNA</text>
        <dbReference type="Rhea" id="RHEA:42532"/>
        <dbReference type="Rhea" id="RHEA-COMP:10101"/>
        <dbReference type="Rhea" id="RHEA-COMP:10102"/>
        <dbReference type="ChEBI" id="CHEBI:65314"/>
        <dbReference type="ChEBI" id="CHEBI:65315"/>
        <dbReference type="EC" id="5.4.99.25"/>
    </reaction>
</comment>
<dbReference type="Proteomes" id="UP000064243">
    <property type="component" value="Unassembled WGS sequence"/>
</dbReference>
<keyword evidence="3 5" id="KW-0819">tRNA processing</keyword>
<evidence type="ECO:0000313" key="10">
    <source>
        <dbReference type="Proteomes" id="UP000064243"/>
    </source>
</evidence>
<dbReference type="PATRIC" id="fig|36861.3.peg.2665"/>